<dbReference type="PROSITE" id="PS51257">
    <property type="entry name" value="PROKAR_LIPOPROTEIN"/>
    <property type="match status" value="1"/>
</dbReference>
<protein>
    <recommendedName>
        <fullName evidence="5">Mce-associated membrane protein</fullName>
    </recommendedName>
</protein>
<dbReference type="RefSeq" id="WP_344437701.1">
    <property type="nucleotide sequence ID" value="NZ_BAAALF010000001.1"/>
</dbReference>
<evidence type="ECO:0008006" key="5">
    <source>
        <dbReference type="Google" id="ProtNLM"/>
    </source>
</evidence>
<dbReference type="Proteomes" id="UP001500037">
    <property type="component" value="Unassembled WGS sequence"/>
</dbReference>
<keyword evidence="4" id="KW-1185">Reference proteome</keyword>
<organism evidence="3 4">
    <name type="scientific">Kitasatospora nipponensis</name>
    <dbReference type="NCBI Taxonomy" id="258049"/>
    <lineage>
        <taxon>Bacteria</taxon>
        <taxon>Bacillati</taxon>
        <taxon>Actinomycetota</taxon>
        <taxon>Actinomycetes</taxon>
        <taxon>Kitasatosporales</taxon>
        <taxon>Streptomycetaceae</taxon>
        <taxon>Kitasatospora</taxon>
    </lineage>
</organism>
<reference evidence="3 4" key="1">
    <citation type="journal article" date="2019" name="Int. J. Syst. Evol. Microbiol.">
        <title>The Global Catalogue of Microorganisms (GCM) 10K type strain sequencing project: providing services to taxonomists for standard genome sequencing and annotation.</title>
        <authorList>
            <consortium name="The Broad Institute Genomics Platform"/>
            <consortium name="The Broad Institute Genome Sequencing Center for Infectious Disease"/>
            <person name="Wu L."/>
            <person name="Ma J."/>
        </authorList>
    </citation>
    <scope>NUCLEOTIDE SEQUENCE [LARGE SCALE GENOMIC DNA]</scope>
    <source>
        <strain evidence="3 4">JCM 13004</strain>
    </source>
</reference>
<comment type="caution">
    <text evidence="3">The sequence shown here is derived from an EMBL/GenBank/DDBJ whole genome shotgun (WGS) entry which is preliminary data.</text>
</comment>
<evidence type="ECO:0000256" key="1">
    <source>
        <dbReference type="SAM" id="MobiDB-lite"/>
    </source>
</evidence>
<evidence type="ECO:0000256" key="2">
    <source>
        <dbReference type="SAM" id="SignalP"/>
    </source>
</evidence>
<feature type="chain" id="PRO_5046772729" description="Mce-associated membrane protein" evidence="2">
    <location>
        <begin position="27"/>
        <end position="206"/>
    </location>
</feature>
<dbReference type="EMBL" id="BAAALF010000001">
    <property type="protein sequence ID" value="GAA1215271.1"/>
    <property type="molecule type" value="Genomic_DNA"/>
</dbReference>
<gene>
    <name evidence="3" type="ORF">GCM10009665_01380</name>
</gene>
<name>A0ABN1VKI7_9ACTN</name>
<accession>A0ABN1VKI7</accession>
<evidence type="ECO:0000313" key="4">
    <source>
        <dbReference type="Proteomes" id="UP001500037"/>
    </source>
</evidence>
<keyword evidence="2" id="KW-0732">Signal</keyword>
<feature type="region of interest" description="Disordered" evidence="1">
    <location>
        <begin position="33"/>
        <end position="72"/>
    </location>
</feature>
<feature type="signal peptide" evidence="2">
    <location>
        <begin position="1"/>
        <end position="26"/>
    </location>
</feature>
<evidence type="ECO:0000313" key="3">
    <source>
        <dbReference type="EMBL" id="GAA1215271.1"/>
    </source>
</evidence>
<feature type="compositionally biased region" description="Polar residues" evidence="1">
    <location>
        <begin position="36"/>
        <end position="55"/>
    </location>
</feature>
<feature type="compositionally biased region" description="Low complexity" evidence="1">
    <location>
        <begin position="56"/>
        <end position="70"/>
    </location>
</feature>
<sequence length="206" mass="21137">MTKLIPLNGRGLAVLTAGIVSLFGLAACTAGGAPSNEATAQPTSAASGGATSTHEPSSSSSAAPSSSWSGPPAPPEALAAYNAMWEDIMAAALAADYRSPRLAAHMMGQPLTTWAQTFADEQGKGLVGRGRLVWQPRITSVTPADAPSRVEVADCLDDTHWLKYKADGSLADNVPGGRSRSASAITLQTDGRWLVTEQITGAEGTC</sequence>
<proteinExistence type="predicted"/>